<gene>
    <name evidence="2" type="ORF">Y882_11175</name>
</gene>
<keyword evidence="1" id="KW-0472">Membrane</keyword>
<comment type="caution">
    <text evidence="2">The sequence shown here is derived from an EMBL/GenBank/DDBJ whole genome shotgun (WGS) entry which is preliminary data.</text>
</comment>
<keyword evidence="1" id="KW-1133">Transmembrane helix</keyword>
<organism evidence="2 3">
    <name type="scientific">Dyella japonica DSM 16301</name>
    <dbReference type="NCBI Taxonomy" id="1440762"/>
    <lineage>
        <taxon>Bacteria</taxon>
        <taxon>Pseudomonadati</taxon>
        <taxon>Pseudomonadota</taxon>
        <taxon>Gammaproteobacteria</taxon>
        <taxon>Lysobacterales</taxon>
        <taxon>Rhodanobacteraceae</taxon>
        <taxon>Dyella</taxon>
    </lineage>
</organism>
<evidence type="ECO:0000313" key="2">
    <source>
        <dbReference type="EMBL" id="KLD63527.1"/>
    </source>
</evidence>
<keyword evidence="1" id="KW-0812">Transmembrane</keyword>
<dbReference type="AlphaFoldDB" id="A0A0G9H742"/>
<dbReference type="Proteomes" id="UP000035481">
    <property type="component" value="Unassembled WGS sequence"/>
</dbReference>
<proteinExistence type="predicted"/>
<dbReference type="PATRIC" id="fig|1440762.4.peg.1731"/>
<evidence type="ECO:0000313" key="3">
    <source>
        <dbReference type="Proteomes" id="UP000035481"/>
    </source>
</evidence>
<dbReference type="OrthoDB" id="5992849at2"/>
<evidence type="ECO:0000256" key="1">
    <source>
        <dbReference type="SAM" id="Phobius"/>
    </source>
</evidence>
<protein>
    <submittedName>
        <fullName evidence="2">Uncharacterized protein</fullName>
    </submittedName>
</protein>
<name>A0A0G9H742_9GAMM</name>
<sequence>MHRALKGMLWAVAGMIVAIVAAFAWGRLRPPTPEQANALAALQANSQPPQGRNAYPWLWFADYDVPADQLDAAYAKDRLRVLAWESNFKPGTGSTDPIPNPQADFPALAKMSRADRELLCKPREADCPGKVRAHRDEVNQLLTRHQHRLARDEALRDFDYVWTDMPMAPVAPMPSFGASMGLWHTAIAANFLDGHAAQAMDAACTQVATMRRLHAHSNTLVSTLIFAARLRGAVQLFVQLLAAFPADEPLPASCAAAFVPVTNADIDLCPSIRSEFALVASPELFGKQEHWYDNLSVNAKGARLMLAPRYGALCNASLPERLLSDKRVALATAPPDVDIFDLVSNSAGTILSRIPGPAFDPYLARQQDVAASLRMGALILWLRETHDHAVPLQQRLATRPAWMLFADDRHVEVTADSKSIHMDVRDTTSSDPWPTIWPLPAGI</sequence>
<accession>A0A0G9H742</accession>
<reference evidence="2 3" key="1">
    <citation type="journal article" date="2015" name="Antonie Van Leeuwenhoek">
        <title>A phylogenomic and molecular marker based taxonomic framework for the order Xanthomonadales: proposal to transfer the families Algiphilaceae and Solimonadaceae to the order Nevskiales ord. nov. and to create a new family within the order Xanthomonadales, the family Rhodanobacteraceae fam. nov., containing the genus Rhodanobacter and its closest relatives.</title>
        <authorList>
            <person name="Naushad S."/>
            <person name="Adeolu M."/>
            <person name="Wong S."/>
            <person name="Sohail M."/>
            <person name="Schellhorn H.E."/>
            <person name="Gupta R.S."/>
        </authorList>
    </citation>
    <scope>NUCLEOTIDE SEQUENCE [LARGE SCALE GENOMIC DNA]</scope>
    <source>
        <strain evidence="2 3">DSM 16301</strain>
    </source>
</reference>
<dbReference type="EMBL" id="JPLA01000027">
    <property type="protein sequence ID" value="KLD63527.1"/>
    <property type="molecule type" value="Genomic_DNA"/>
</dbReference>
<dbReference type="RefSeq" id="WP_046971950.1">
    <property type="nucleotide sequence ID" value="NZ_JPLA01000027.1"/>
</dbReference>
<feature type="transmembrane region" description="Helical" evidence="1">
    <location>
        <begin position="7"/>
        <end position="26"/>
    </location>
</feature>